<dbReference type="PANTHER" id="PTHR48207:SF3">
    <property type="entry name" value="SUCCINATE--HYDROXYMETHYLGLUTARATE COA-TRANSFERASE"/>
    <property type="match status" value="1"/>
</dbReference>
<dbReference type="KEGG" id="hadh:FRZ61_08580"/>
<dbReference type="RefSeq" id="WP_151115137.1">
    <property type="nucleotide sequence ID" value="NZ_CP042582.1"/>
</dbReference>
<dbReference type="GO" id="GO:0008410">
    <property type="term" value="F:CoA-transferase activity"/>
    <property type="evidence" value="ECO:0007669"/>
    <property type="project" value="TreeGrafter"/>
</dbReference>
<dbReference type="Pfam" id="PF02515">
    <property type="entry name" value="CoA_transf_3"/>
    <property type="match status" value="1"/>
</dbReference>
<dbReference type="Proteomes" id="UP000325797">
    <property type="component" value="Chromosome"/>
</dbReference>
<dbReference type="InterPro" id="IPR023606">
    <property type="entry name" value="CoA-Trfase_III_dom_1_sf"/>
</dbReference>
<keyword evidence="1 2" id="KW-0808">Transferase</keyword>
<gene>
    <name evidence="2" type="ORF">FRZ61_08580</name>
</gene>
<evidence type="ECO:0000313" key="3">
    <source>
        <dbReference type="Proteomes" id="UP000325797"/>
    </source>
</evidence>
<sequence>MPGALEGTTVIALEQAVAAPFATSRLADAGARVIKLERPEGDFARGYDDYVHGQSSYFVWNNRGKESCTVDLKRPEDMGLVEAMLARADVFIQNLAPGATDRLGIGSTALRARYPRLVVCDIGGYAPGTPDESRKAYDLLIQAEAGLAGVTGSEASGPTRVGISISDIATGQAAYAAILQALLQRERTGKGSHLQISLFDTIAEYLNVPYLTRRYGGKEPRRIGLAHPSIAPYGVFHASDGDILIAIQNEREWKVFCDEVLGDPAMPADPRFERNTARVQNREELDRRVQERIGGFTIDALATLLDRVRIAYGRVSTMADLAHHRSATTARVETPEGAVELMAPPVIVDGQRPSLRRVPRLGEHDQPLRHEFCGRPETIRRGLARGAKS</sequence>
<dbReference type="Gene3D" id="3.30.1540.10">
    <property type="entry name" value="formyl-coa transferase, domain 3"/>
    <property type="match status" value="1"/>
</dbReference>
<dbReference type="InterPro" id="IPR044855">
    <property type="entry name" value="CoA-Trfase_III_dom3_sf"/>
</dbReference>
<dbReference type="PANTHER" id="PTHR48207">
    <property type="entry name" value="SUCCINATE--HYDROXYMETHYLGLUTARATE COA-TRANSFERASE"/>
    <property type="match status" value="1"/>
</dbReference>
<dbReference type="InterPro" id="IPR050483">
    <property type="entry name" value="CoA-transferase_III_domain"/>
</dbReference>
<dbReference type="SUPFAM" id="SSF89796">
    <property type="entry name" value="CoA-transferase family III (CaiB/BaiF)"/>
    <property type="match status" value="1"/>
</dbReference>
<keyword evidence="3" id="KW-1185">Reference proteome</keyword>
<dbReference type="InterPro" id="IPR003673">
    <property type="entry name" value="CoA-Trfase_fam_III"/>
</dbReference>
<organism evidence="2 3">
    <name type="scientific">Hypericibacter adhaerens</name>
    <dbReference type="NCBI Taxonomy" id="2602016"/>
    <lineage>
        <taxon>Bacteria</taxon>
        <taxon>Pseudomonadati</taxon>
        <taxon>Pseudomonadota</taxon>
        <taxon>Alphaproteobacteria</taxon>
        <taxon>Rhodospirillales</taxon>
        <taxon>Dongiaceae</taxon>
        <taxon>Hypericibacter</taxon>
    </lineage>
</organism>
<accession>A0A5J6MTI0</accession>
<evidence type="ECO:0000313" key="2">
    <source>
        <dbReference type="EMBL" id="QEX20938.1"/>
    </source>
</evidence>
<dbReference type="AlphaFoldDB" id="A0A5J6MTI0"/>
<protein>
    <submittedName>
        <fullName evidence="2">CoA transferase</fullName>
    </submittedName>
</protein>
<evidence type="ECO:0000256" key="1">
    <source>
        <dbReference type="ARBA" id="ARBA00022679"/>
    </source>
</evidence>
<name>A0A5J6MTI0_9PROT</name>
<dbReference type="OrthoDB" id="9781472at2"/>
<dbReference type="EMBL" id="CP042582">
    <property type="protein sequence ID" value="QEX20938.1"/>
    <property type="molecule type" value="Genomic_DNA"/>
</dbReference>
<reference evidence="2 3" key="1">
    <citation type="submission" date="2019-08" db="EMBL/GenBank/DDBJ databases">
        <title>Hyperibacter terrae gen. nov., sp. nov. and Hyperibacter viscosus sp. nov., two new members in the family Rhodospirillaceae isolated from the rhizosphere of Hypericum perforatum.</title>
        <authorList>
            <person name="Noviana Z."/>
        </authorList>
    </citation>
    <scope>NUCLEOTIDE SEQUENCE [LARGE SCALE GENOMIC DNA]</scope>
    <source>
        <strain evidence="2 3">R5959</strain>
    </source>
</reference>
<dbReference type="Gene3D" id="3.40.50.10540">
    <property type="entry name" value="Crotonobetainyl-coa:carnitine coa-transferase, domain 1"/>
    <property type="match status" value="1"/>
</dbReference>
<proteinExistence type="predicted"/>